<keyword evidence="1" id="KW-1133">Transmembrane helix</keyword>
<dbReference type="OrthoDB" id="206244at2759"/>
<dbReference type="Pfam" id="PF04187">
    <property type="entry name" value="Cofac_haem_bdg"/>
    <property type="match status" value="1"/>
</dbReference>
<accession>A0A9W6ZLL9</accession>
<gene>
    <name evidence="3" type="ORF">TrST_g14079</name>
</gene>
<name>A0A9W6ZLL9_9STRA</name>
<dbReference type="SUPFAM" id="SSF159501">
    <property type="entry name" value="EreA/ChaN-like"/>
    <property type="match status" value="1"/>
</dbReference>
<comment type="caution">
    <text evidence="3">The sequence shown here is derived from an EMBL/GenBank/DDBJ whole genome shotgun (WGS) entry which is preliminary data.</text>
</comment>
<sequence length="463" mass="51090">MKHGALYRILILGGGALFTTCGGLDVLHVGMSRKAFVGSFWSVPLTLSGLVLPSEKAACSFQAATVRLIQSASPQIKYAALSWPAFSPISNPYPVLAAPVIHQYPTFLPSIYAVNSDTTISLNPSLTQEEPSTAIAKLSNSRCVFLGEHHDSTFDHNEEVLIIKGLRERDLDREMAVGFEMFQQQFQPVLDKYISGEIDENALQRQTEWDKRWFWPFERYLPVFSYCRRAKIRMLAINVDSEDLSLVESGGLPGLGRERMSKYIRDPRAFAKFTNTTAFKEYVAYVLSPSYEQHKQMGILRSTITGQKLESDMTFGNFLSGRLLWDESMALGAATWSLSHPEGLFVGIVGSDHVKFSCGVPARCARMLGSSGREDVRAIMLNPRAVDTARYSSLAASDTFNLQLSYAAVPANRDGIDVSEAVAMSQAPKDSSVLPLADLLWYSPGAVEKTGIFENRPGIIGTT</sequence>
<reference evidence="4" key="1">
    <citation type="journal article" date="2023" name="Commun. Biol.">
        <title>Genome analysis of Parmales, the sister group of diatoms, reveals the evolutionary specialization of diatoms from phago-mixotrophs to photoautotrophs.</title>
        <authorList>
            <person name="Ban H."/>
            <person name="Sato S."/>
            <person name="Yoshikawa S."/>
            <person name="Yamada K."/>
            <person name="Nakamura Y."/>
            <person name="Ichinomiya M."/>
            <person name="Sato N."/>
            <person name="Blanc-Mathieu R."/>
            <person name="Endo H."/>
            <person name="Kuwata A."/>
            <person name="Ogata H."/>
        </authorList>
    </citation>
    <scope>NUCLEOTIDE SEQUENCE [LARGE SCALE GENOMIC DNA]</scope>
    <source>
        <strain evidence="4">NIES 3701</strain>
    </source>
</reference>
<organism evidence="3 4">
    <name type="scientific">Triparma strigata</name>
    <dbReference type="NCBI Taxonomy" id="1606541"/>
    <lineage>
        <taxon>Eukaryota</taxon>
        <taxon>Sar</taxon>
        <taxon>Stramenopiles</taxon>
        <taxon>Ochrophyta</taxon>
        <taxon>Bolidophyceae</taxon>
        <taxon>Parmales</taxon>
        <taxon>Triparmaceae</taxon>
        <taxon>Triparma</taxon>
    </lineage>
</organism>
<dbReference type="CDD" id="cd14727">
    <property type="entry name" value="ChanN-like"/>
    <property type="match status" value="1"/>
</dbReference>
<dbReference type="Proteomes" id="UP001165085">
    <property type="component" value="Unassembled WGS sequence"/>
</dbReference>
<proteinExistence type="predicted"/>
<dbReference type="Gene3D" id="3.40.50.11550">
    <property type="match status" value="1"/>
</dbReference>
<evidence type="ECO:0000256" key="1">
    <source>
        <dbReference type="SAM" id="Phobius"/>
    </source>
</evidence>
<protein>
    <recommendedName>
        <fullName evidence="2">Haem-binding uptake Tiki superfamily ChaN domain-containing protein</fullName>
    </recommendedName>
</protein>
<evidence type="ECO:0000313" key="3">
    <source>
        <dbReference type="EMBL" id="GMH56864.1"/>
    </source>
</evidence>
<feature type="domain" description="Haem-binding uptake Tiki superfamily ChaN" evidence="2">
    <location>
        <begin position="135"/>
        <end position="363"/>
    </location>
</feature>
<dbReference type="EMBL" id="BRXY01000042">
    <property type="protein sequence ID" value="GMH56864.1"/>
    <property type="molecule type" value="Genomic_DNA"/>
</dbReference>
<keyword evidence="4" id="KW-1185">Reference proteome</keyword>
<keyword evidence="1" id="KW-0812">Transmembrane</keyword>
<dbReference type="InterPro" id="IPR007314">
    <property type="entry name" value="Cofac_haem-bd_dom"/>
</dbReference>
<evidence type="ECO:0000259" key="2">
    <source>
        <dbReference type="Pfam" id="PF04187"/>
    </source>
</evidence>
<dbReference type="AlphaFoldDB" id="A0A9W6ZLL9"/>
<evidence type="ECO:0000313" key="4">
    <source>
        <dbReference type="Proteomes" id="UP001165085"/>
    </source>
</evidence>
<feature type="transmembrane region" description="Helical" evidence="1">
    <location>
        <begin position="6"/>
        <end position="28"/>
    </location>
</feature>
<keyword evidence="1" id="KW-0472">Membrane</keyword>